<evidence type="ECO:0000256" key="1">
    <source>
        <dbReference type="ARBA" id="ARBA00022737"/>
    </source>
</evidence>
<dbReference type="Pfam" id="PF13637">
    <property type="entry name" value="Ank_4"/>
    <property type="match status" value="1"/>
</dbReference>
<dbReference type="PROSITE" id="PS50297">
    <property type="entry name" value="ANK_REP_REGION"/>
    <property type="match status" value="1"/>
</dbReference>
<dbReference type="PROSITE" id="PS50088">
    <property type="entry name" value="ANK_REPEAT"/>
    <property type="match status" value="1"/>
</dbReference>
<evidence type="ECO:0000256" key="3">
    <source>
        <dbReference type="PROSITE-ProRule" id="PRU00023"/>
    </source>
</evidence>
<feature type="repeat" description="ANK" evidence="3">
    <location>
        <begin position="216"/>
        <end position="248"/>
    </location>
</feature>
<dbReference type="OrthoDB" id="194358at2759"/>
<protein>
    <recommendedName>
        <fullName evidence="6">Ankyrin</fullName>
    </recommendedName>
</protein>
<evidence type="ECO:0000313" key="5">
    <source>
        <dbReference type="Proteomes" id="UP000623467"/>
    </source>
</evidence>
<dbReference type="PANTHER" id="PTHR24198:SF165">
    <property type="entry name" value="ANKYRIN REPEAT-CONTAINING PROTEIN-RELATED"/>
    <property type="match status" value="1"/>
</dbReference>
<reference evidence="4" key="1">
    <citation type="submission" date="2020-05" db="EMBL/GenBank/DDBJ databases">
        <title>Mycena genomes resolve the evolution of fungal bioluminescence.</title>
        <authorList>
            <person name="Tsai I.J."/>
        </authorList>
    </citation>
    <scope>NUCLEOTIDE SEQUENCE</scope>
    <source>
        <strain evidence="4">160909Yilan</strain>
    </source>
</reference>
<evidence type="ECO:0000256" key="2">
    <source>
        <dbReference type="ARBA" id="ARBA00023043"/>
    </source>
</evidence>
<keyword evidence="1" id="KW-0677">Repeat</keyword>
<dbReference type="AlphaFoldDB" id="A0A8H6ZFG8"/>
<evidence type="ECO:0008006" key="6">
    <source>
        <dbReference type="Google" id="ProtNLM"/>
    </source>
</evidence>
<accession>A0A8H6ZFG8</accession>
<dbReference type="SUPFAM" id="SSF48403">
    <property type="entry name" value="Ankyrin repeat"/>
    <property type="match status" value="1"/>
</dbReference>
<dbReference type="Pfam" id="PF12796">
    <property type="entry name" value="Ank_2"/>
    <property type="match status" value="1"/>
</dbReference>
<name>A0A8H6ZFG8_9AGAR</name>
<evidence type="ECO:0000313" key="4">
    <source>
        <dbReference type="EMBL" id="KAF7376399.1"/>
    </source>
</evidence>
<dbReference type="InterPro" id="IPR036770">
    <property type="entry name" value="Ankyrin_rpt-contain_sf"/>
</dbReference>
<organism evidence="4 5">
    <name type="scientific">Mycena sanguinolenta</name>
    <dbReference type="NCBI Taxonomy" id="230812"/>
    <lineage>
        <taxon>Eukaryota</taxon>
        <taxon>Fungi</taxon>
        <taxon>Dikarya</taxon>
        <taxon>Basidiomycota</taxon>
        <taxon>Agaricomycotina</taxon>
        <taxon>Agaricomycetes</taxon>
        <taxon>Agaricomycetidae</taxon>
        <taxon>Agaricales</taxon>
        <taxon>Marasmiineae</taxon>
        <taxon>Mycenaceae</taxon>
        <taxon>Mycena</taxon>
    </lineage>
</organism>
<dbReference type="InterPro" id="IPR002110">
    <property type="entry name" value="Ankyrin_rpt"/>
</dbReference>
<dbReference type="SMART" id="SM00248">
    <property type="entry name" value="ANK"/>
    <property type="match status" value="6"/>
</dbReference>
<dbReference type="Gene3D" id="1.25.40.20">
    <property type="entry name" value="Ankyrin repeat-containing domain"/>
    <property type="match status" value="1"/>
</dbReference>
<proteinExistence type="predicted"/>
<keyword evidence="5" id="KW-1185">Reference proteome</keyword>
<dbReference type="EMBL" id="JACAZH010000001">
    <property type="protein sequence ID" value="KAF7376399.1"/>
    <property type="molecule type" value="Genomic_DNA"/>
</dbReference>
<sequence length="389" mass="42807">MPRLDELPPELVLYISSFLTRETTITDKCLLPECRIVRLELVPDLPSINALSRTSTLLHHTLNQTLYDLCASLFAVEHQLESTVDKLVAVGVSPDITFRVGHGPRTLLQIAAAMGLRTMVIKLLELYGEEAITKLREPCEDWQMVVEHAIQNNHVDVVRVLAPITVSISGVRVSDETQIEYLSLALLESTRVGNLEISQYLLEQGADINFLRDDYYSVTPLFRAAGAGNLKLVQFLLASGADPNLVSPDTIPLIFKASSVDILQALMASGANIHAVDSHQQNLLSYAKNAEVLRFCLEYGVDPNAADPLSGESALHRACKRNPSEAKVYVELLSQFGATTVEKPTPDGSTPVEIAMSRGEIYFEVVDTLEPHVRDPALRAQVDAWQRAG</sequence>
<comment type="caution">
    <text evidence="4">The sequence shown here is derived from an EMBL/GenBank/DDBJ whole genome shotgun (WGS) entry which is preliminary data.</text>
</comment>
<keyword evidence="2 3" id="KW-0040">ANK repeat</keyword>
<dbReference type="Proteomes" id="UP000623467">
    <property type="component" value="Unassembled WGS sequence"/>
</dbReference>
<dbReference type="PANTHER" id="PTHR24198">
    <property type="entry name" value="ANKYRIN REPEAT AND PROTEIN KINASE DOMAIN-CONTAINING PROTEIN"/>
    <property type="match status" value="1"/>
</dbReference>
<gene>
    <name evidence="4" type="ORF">MSAN_00055400</name>
</gene>